<dbReference type="EMBL" id="CP015506">
    <property type="protein sequence ID" value="AND39808.1"/>
    <property type="molecule type" value="Genomic_DNA"/>
</dbReference>
<sequence>MEKIYLLDEFLTVPYLKELVKSNGLKMVNPPPQELEETLRYYKQRLRSSLDEPFIMNDHQKAKVRIPLNQDEYYCMEWNMTKLKYLINRAQIKKVEVTEKIIASSLPAHCEGDKDGNWTLLSFPPITSKYILAEGNKENISTDQKIWDAYLIQPQIHLQAVTRSIYRYLFAIHFNYSLICSYIAGQLTLKEVEARVLPVI</sequence>
<reference evidence="1 2" key="1">
    <citation type="submission" date="2016-04" db="EMBL/GenBank/DDBJ databases">
        <title>Complete genome sequence of Bacillus oceanisediminis strain 2691.</title>
        <authorList>
            <person name="Jeong H."/>
            <person name="Kim H.J."/>
            <person name="Lee D.-W."/>
        </authorList>
    </citation>
    <scope>NUCLEOTIDE SEQUENCE [LARGE SCALE GENOMIC DNA]</scope>
    <source>
        <strain evidence="1 2">2691</strain>
    </source>
</reference>
<evidence type="ECO:0000313" key="1">
    <source>
        <dbReference type="EMBL" id="AND39808.1"/>
    </source>
</evidence>
<accession>A0A160MBS8</accession>
<proteinExistence type="predicted"/>
<protein>
    <submittedName>
        <fullName evidence="1">Uncharacterized protein</fullName>
    </submittedName>
</protein>
<gene>
    <name evidence="1" type="ORF">A361_11875</name>
</gene>
<dbReference type="AlphaFoldDB" id="A0A160MBS8"/>
<evidence type="ECO:0000313" key="2">
    <source>
        <dbReference type="Proteomes" id="UP000077856"/>
    </source>
</evidence>
<organism evidence="1 2">
    <name type="scientific">Cytobacillus oceanisediminis 2691</name>
    <dbReference type="NCBI Taxonomy" id="1196031"/>
    <lineage>
        <taxon>Bacteria</taxon>
        <taxon>Bacillati</taxon>
        <taxon>Bacillota</taxon>
        <taxon>Bacilli</taxon>
        <taxon>Bacillales</taxon>
        <taxon>Bacillaceae</taxon>
        <taxon>Cytobacillus</taxon>
    </lineage>
</organism>
<dbReference type="eggNOG" id="ENOG5030DPH">
    <property type="taxonomic scope" value="Bacteria"/>
</dbReference>
<dbReference type="KEGG" id="bon:A361_11875"/>
<dbReference type="STRING" id="1196031.A361_11875"/>
<dbReference type="RefSeq" id="WP_009334796.1">
    <property type="nucleotide sequence ID" value="NZ_CP015506.1"/>
</dbReference>
<name>A0A160MBS8_9BACI</name>
<dbReference type="Proteomes" id="UP000077856">
    <property type="component" value="Chromosome"/>
</dbReference>